<dbReference type="PANTHER" id="PTHR35795">
    <property type="entry name" value="SLR1885 PROTEIN"/>
    <property type="match status" value="1"/>
</dbReference>
<reference evidence="8 9" key="1">
    <citation type="submission" date="2023-07" db="EMBL/GenBank/DDBJ databases">
        <title>Genomic Encyclopedia of Type Strains, Phase IV (KMG-IV): sequencing the most valuable type-strain genomes for metagenomic binning, comparative biology and taxonomic classification.</title>
        <authorList>
            <person name="Goeker M."/>
        </authorList>
    </citation>
    <scope>NUCLEOTIDE SEQUENCE [LARGE SCALE GENOMIC DNA]</scope>
    <source>
        <strain evidence="8 9">DSM 1400</strain>
    </source>
</reference>
<evidence type="ECO:0000259" key="7">
    <source>
        <dbReference type="PROSITE" id="PS51831"/>
    </source>
</evidence>
<evidence type="ECO:0000256" key="2">
    <source>
        <dbReference type="ARBA" id="ARBA00022723"/>
    </source>
</evidence>
<accession>A0ABU0JTN4</accession>
<dbReference type="EC" id="3.6.1.41" evidence="1"/>
<evidence type="ECO:0000256" key="6">
    <source>
        <dbReference type="ARBA" id="ARBA00049417"/>
    </source>
</evidence>
<protein>
    <recommendedName>
        <fullName evidence="1">bis(5'-nucleosyl)-tetraphosphatase (symmetrical)</fullName>
        <ecNumber evidence="1">3.6.1.41</ecNumber>
    </recommendedName>
</protein>
<evidence type="ECO:0000256" key="5">
    <source>
        <dbReference type="ARBA" id="ARBA00023004"/>
    </source>
</evidence>
<keyword evidence="2" id="KW-0479">Metal-binding</keyword>
<dbReference type="SUPFAM" id="SSF109604">
    <property type="entry name" value="HD-domain/PDEase-like"/>
    <property type="match status" value="1"/>
</dbReference>
<evidence type="ECO:0000256" key="4">
    <source>
        <dbReference type="ARBA" id="ARBA00022801"/>
    </source>
</evidence>
<dbReference type="InterPro" id="IPR005249">
    <property type="entry name" value="YqeK"/>
</dbReference>
<dbReference type="InterPro" id="IPR006675">
    <property type="entry name" value="HDIG_dom"/>
</dbReference>
<keyword evidence="4 8" id="KW-0378">Hydrolase</keyword>
<keyword evidence="9" id="KW-1185">Reference proteome</keyword>
<dbReference type="PANTHER" id="PTHR35795:SF1">
    <property type="entry name" value="BIS(5'-NUCLEOSYL)-TETRAPHOSPHATASE, SYMMETRICAL"/>
    <property type="match status" value="1"/>
</dbReference>
<keyword evidence="3" id="KW-0547">Nucleotide-binding</keyword>
<gene>
    <name evidence="8" type="ORF">QOZ93_001239</name>
</gene>
<comment type="catalytic activity">
    <reaction evidence="6">
        <text>P(1),P(4)-bis(5'-adenosyl) tetraphosphate + H2O = 2 ADP + 2 H(+)</text>
        <dbReference type="Rhea" id="RHEA:24252"/>
        <dbReference type="ChEBI" id="CHEBI:15377"/>
        <dbReference type="ChEBI" id="CHEBI:15378"/>
        <dbReference type="ChEBI" id="CHEBI:58141"/>
        <dbReference type="ChEBI" id="CHEBI:456216"/>
        <dbReference type="EC" id="3.6.1.41"/>
    </reaction>
</comment>
<dbReference type="InterPro" id="IPR006674">
    <property type="entry name" value="HD_domain"/>
</dbReference>
<dbReference type="EMBL" id="JAUSWN010000009">
    <property type="protein sequence ID" value="MDQ0479498.1"/>
    <property type="molecule type" value="Genomic_DNA"/>
</dbReference>
<dbReference type="NCBIfam" id="TIGR00488">
    <property type="entry name" value="bis(5'-nucleosyl)-tetraphosphatase (symmetrical) YqeK"/>
    <property type="match status" value="1"/>
</dbReference>
<feature type="domain" description="HD" evidence="7">
    <location>
        <begin position="19"/>
        <end position="134"/>
    </location>
</feature>
<evidence type="ECO:0000313" key="9">
    <source>
        <dbReference type="Proteomes" id="UP001224418"/>
    </source>
</evidence>
<keyword evidence="5" id="KW-0408">Iron</keyword>
<dbReference type="Pfam" id="PF01966">
    <property type="entry name" value="HD"/>
    <property type="match status" value="1"/>
</dbReference>
<dbReference type="NCBIfam" id="TIGR00277">
    <property type="entry name" value="HDIG"/>
    <property type="match status" value="1"/>
</dbReference>
<dbReference type="CDD" id="cd00077">
    <property type="entry name" value="HDc"/>
    <property type="match status" value="1"/>
</dbReference>
<sequence length="188" mass="21908">MWPKEKMVEYLKAHLKENRFKHTLGVVKAAEELSKKYGCDENKAKLGALLHDVAKNMCDEEIIEILKKENYKLDFLIKNNPQIMHGFCSAYIAKHVMNVTDEEVLQAIIYHTTGKEDMTILEKVIYLADFIEENRVYPGVEELRKLAKEDLDKALLKAFDNTIEFVVKKGEYLHLDTIKARNYILKNM</sequence>
<dbReference type="GO" id="GO:0016787">
    <property type="term" value="F:hydrolase activity"/>
    <property type="evidence" value="ECO:0007669"/>
    <property type="project" value="UniProtKB-KW"/>
</dbReference>
<name>A0ABU0JTN4_HATLI</name>
<comment type="caution">
    <text evidence="8">The sequence shown here is derived from an EMBL/GenBank/DDBJ whole genome shotgun (WGS) entry which is preliminary data.</text>
</comment>
<evidence type="ECO:0000313" key="8">
    <source>
        <dbReference type="EMBL" id="MDQ0479498.1"/>
    </source>
</evidence>
<dbReference type="InterPro" id="IPR051094">
    <property type="entry name" value="Diverse_Catalytic_Enzymes"/>
</dbReference>
<proteinExistence type="predicted"/>
<dbReference type="Gene3D" id="1.10.3210.10">
    <property type="entry name" value="Hypothetical protein af1432"/>
    <property type="match status" value="1"/>
</dbReference>
<evidence type="ECO:0000256" key="1">
    <source>
        <dbReference type="ARBA" id="ARBA00012506"/>
    </source>
</evidence>
<evidence type="ECO:0000256" key="3">
    <source>
        <dbReference type="ARBA" id="ARBA00022741"/>
    </source>
</evidence>
<dbReference type="Proteomes" id="UP001224418">
    <property type="component" value="Unassembled WGS sequence"/>
</dbReference>
<dbReference type="PROSITE" id="PS51831">
    <property type="entry name" value="HD"/>
    <property type="match status" value="1"/>
</dbReference>
<dbReference type="RefSeq" id="WP_307355534.1">
    <property type="nucleotide sequence ID" value="NZ_BAAACJ010000033.1"/>
</dbReference>
<dbReference type="InterPro" id="IPR003607">
    <property type="entry name" value="HD/PDEase_dom"/>
</dbReference>
<organism evidence="8 9">
    <name type="scientific">Hathewaya limosa</name>
    <name type="common">Clostridium limosum</name>
    <dbReference type="NCBI Taxonomy" id="1536"/>
    <lineage>
        <taxon>Bacteria</taxon>
        <taxon>Bacillati</taxon>
        <taxon>Bacillota</taxon>
        <taxon>Clostridia</taxon>
        <taxon>Eubacteriales</taxon>
        <taxon>Clostridiaceae</taxon>
        <taxon>Hathewaya</taxon>
    </lineage>
</organism>
<dbReference type="SMART" id="SM00471">
    <property type="entry name" value="HDc"/>
    <property type="match status" value="1"/>
</dbReference>